<feature type="region of interest" description="Disordered" evidence="1">
    <location>
        <begin position="28"/>
        <end position="72"/>
    </location>
</feature>
<sequence>MEVTRPVVRTAVLALVVTAFAAGCARPGELGHEDDAPPPPRPPAAAAPEPAPPVPVAAAGSDARGTLDAPVEIRTPGPAEFLVRTETLAPGQSSGWITHPGAVISVVRSGTVTVVQRDACTPAPVAPERSFYVADATPYEMRNDGPDPVVLTRSELLAPGAEERRPADPAC</sequence>
<keyword evidence="2" id="KW-0732">Signal</keyword>
<name>A0A4R1I2C9_PSEEN</name>
<protein>
    <submittedName>
        <fullName evidence="4">Cupin domain</fullName>
    </submittedName>
</protein>
<dbReference type="SUPFAM" id="SSF51182">
    <property type="entry name" value="RmlC-like cupins"/>
    <property type="match status" value="1"/>
</dbReference>
<dbReference type="OrthoDB" id="129561at2"/>
<reference evidence="4 5" key="1">
    <citation type="submission" date="2019-03" db="EMBL/GenBank/DDBJ databases">
        <title>Sequencing the genomes of 1000 actinobacteria strains.</title>
        <authorList>
            <person name="Klenk H.-P."/>
        </authorList>
    </citation>
    <scope>NUCLEOTIDE SEQUENCE [LARGE SCALE GENOMIC DNA]</scope>
    <source>
        <strain evidence="4 5">DSM 44969</strain>
    </source>
</reference>
<feature type="domain" description="Cupin type-2" evidence="3">
    <location>
        <begin position="86"/>
        <end position="151"/>
    </location>
</feature>
<organism evidence="4 5">
    <name type="scientific">Pseudonocardia endophytica</name>
    <dbReference type="NCBI Taxonomy" id="401976"/>
    <lineage>
        <taxon>Bacteria</taxon>
        <taxon>Bacillati</taxon>
        <taxon>Actinomycetota</taxon>
        <taxon>Actinomycetes</taxon>
        <taxon>Pseudonocardiales</taxon>
        <taxon>Pseudonocardiaceae</taxon>
        <taxon>Pseudonocardia</taxon>
    </lineage>
</organism>
<evidence type="ECO:0000256" key="1">
    <source>
        <dbReference type="SAM" id="MobiDB-lite"/>
    </source>
</evidence>
<comment type="caution">
    <text evidence="4">The sequence shown here is derived from an EMBL/GenBank/DDBJ whole genome shotgun (WGS) entry which is preliminary data.</text>
</comment>
<dbReference type="InterPro" id="IPR011051">
    <property type="entry name" value="RmlC_Cupin_sf"/>
</dbReference>
<feature type="signal peptide" evidence="2">
    <location>
        <begin position="1"/>
        <end position="21"/>
    </location>
</feature>
<evidence type="ECO:0000259" key="3">
    <source>
        <dbReference type="Pfam" id="PF07883"/>
    </source>
</evidence>
<dbReference type="AlphaFoldDB" id="A0A4R1I2C9"/>
<dbReference type="InterPro" id="IPR014710">
    <property type="entry name" value="RmlC-like_jellyroll"/>
</dbReference>
<dbReference type="InterPro" id="IPR013096">
    <property type="entry name" value="Cupin_2"/>
</dbReference>
<evidence type="ECO:0000256" key="2">
    <source>
        <dbReference type="SAM" id="SignalP"/>
    </source>
</evidence>
<dbReference type="Proteomes" id="UP000295560">
    <property type="component" value="Unassembled WGS sequence"/>
</dbReference>
<proteinExistence type="predicted"/>
<dbReference type="PROSITE" id="PS51257">
    <property type="entry name" value="PROKAR_LIPOPROTEIN"/>
    <property type="match status" value="1"/>
</dbReference>
<keyword evidence="5" id="KW-1185">Reference proteome</keyword>
<dbReference type="RefSeq" id="WP_132426184.1">
    <property type="nucleotide sequence ID" value="NZ_SMFZ01000001.1"/>
</dbReference>
<dbReference type="Pfam" id="PF07883">
    <property type="entry name" value="Cupin_2"/>
    <property type="match status" value="1"/>
</dbReference>
<feature type="compositionally biased region" description="Pro residues" evidence="1">
    <location>
        <begin position="37"/>
        <end position="55"/>
    </location>
</feature>
<dbReference type="EMBL" id="SMFZ01000001">
    <property type="protein sequence ID" value="TCK27440.1"/>
    <property type="molecule type" value="Genomic_DNA"/>
</dbReference>
<gene>
    <name evidence="4" type="ORF">EV378_3311</name>
</gene>
<dbReference type="Gene3D" id="2.60.120.10">
    <property type="entry name" value="Jelly Rolls"/>
    <property type="match status" value="1"/>
</dbReference>
<evidence type="ECO:0000313" key="5">
    <source>
        <dbReference type="Proteomes" id="UP000295560"/>
    </source>
</evidence>
<evidence type="ECO:0000313" key="4">
    <source>
        <dbReference type="EMBL" id="TCK27440.1"/>
    </source>
</evidence>
<feature type="chain" id="PRO_5020513081" evidence="2">
    <location>
        <begin position="22"/>
        <end position="171"/>
    </location>
</feature>
<accession>A0A4R1I2C9</accession>